<keyword evidence="2" id="KW-1185">Reference proteome</keyword>
<dbReference type="RefSeq" id="WP_023176109.1">
    <property type="nucleotide sequence ID" value="NC_022600.1"/>
</dbReference>
<dbReference type="STRING" id="1183438.GKIL_4471"/>
<dbReference type="EMBL" id="CP003587">
    <property type="protein sequence ID" value="AGY60717.1"/>
    <property type="molecule type" value="Genomic_DNA"/>
</dbReference>
<proteinExistence type="predicted"/>
<dbReference type="AlphaFoldDB" id="U5QNY8"/>
<dbReference type="InterPro" id="IPR006439">
    <property type="entry name" value="HAD-SF_hydro_IA"/>
</dbReference>
<dbReference type="HOGENOM" id="CLU_080554_0_0_3"/>
<dbReference type="Proteomes" id="UP000017396">
    <property type="component" value="Chromosome"/>
</dbReference>
<reference evidence="1 2" key="1">
    <citation type="journal article" date="2013" name="PLoS ONE">
        <title>Cultivation and Complete Genome Sequencing of Gloeobacter kilaueensis sp. nov., from a Lava Cave in Kilauea Caldera, Hawai'i.</title>
        <authorList>
            <person name="Saw J.H."/>
            <person name="Schatz M."/>
            <person name="Brown M.V."/>
            <person name="Kunkel D.D."/>
            <person name="Foster J.S."/>
            <person name="Shick H."/>
            <person name="Christensen S."/>
            <person name="Hou S."/>
            <person name="Wan X."/>
            <person name="Donachie S.P."/>
        </authorList>
    </citation>
    <scope>NUCLEOTIDE SEQUENCE [LARGE SCALE GENOMIC DNA]</scope>
    <source>
        <strain evidence="2">JS</strain>
    </source>
</reference>
<dbReference type="KEGG" id="glj:GKIL_4471"/>
<dbReference type="NCBIfam" id="TIGR01549">
    <property type="entry name" value="HAD-SF-IA-v1"/>
    <property type="match status" value="1"/>
</dbReference>
<dbReference type="PANTHER" id="PTHR43611">
    <property type="entry name" value="ALPHA-D-GLUCOSE 1-PHOSPHATE PHOSPHATASE"/>
    <property type="match status" value="1"/>
</dbReference>
<accession>U5QNY8</accession>
<dbReference type="SUPFAM" id="SSF56784">
    <property type="entry name" value="HAD-like"/>
    <property type="match status" value="1"/>
</dbReference>
<organism evidence="1 2">
    <name type="scientific">Gloeobacter kilaueensis (strain ATCC BAA-2537 / CCAP 1431/1 / ULC 316 / JS1)</name>
    <dbReference type="NCBI Taxonomy" id="1183438"/>
    <lineage>
        <taxon>Bacteria</taxon>
        <taxon>Bacillati</taxon>
        <taxon>Cyanobacteriota</taxon>
        <taxon>Cyanophyceae</taxon>
        <taxon>Gloeobacterales</taxon>
        <taxon>Gloeobacteraceae</taxon>
        <taxon>Gloeobacter</taxon>
    </lineage>
</organism>
<dbReference type="InterPro" id="IPR036412">
    <property type="entry name" value="HAD-like_sf"/>
</dbReference>
<dbReference type="SFLD" id="SFLDS00003">
    <property type="entry name" value="Haloacid_Dehalogenase"/>
    <property type="match status" value="1"/>
</dbReference>
<dbReference type="CDD" id="cd02603">
    <property type="entry name" value="HAD_sEH-N_like"/>
    <property type="match status" value="1"/>
</dbReference>
<dbReference type="eggNOG" id="COG1011">
    <property type="taxonomic scope" value="Bacteria"/>
</dbReference>
<gene>
    <name evidence="1" type="ORF">GKIL_4471</name>
</gene>
<dbReference type="NCBIfam" id="TIGR01509">
    <property type="entry name" value="HAD-SF-IA-v3"/>
    <property type="match status" value="1"/>
</dbReference>
<dbReference type="InterPro" id="IPR023214">
    <property type="entry name" value="HAD_sf"/>
</dbReference>
<dbReference type="Gene3D" id="3.40.50.1000">
    <property type="entry name" value="HAD superfamily/HAD-like"/>
    <property type="match status" value="1"/>
</dbReference>
<protein>
    <submittedName>
        <fullName evidence="1">Phosphoglycolate phosphatase</fullName>
    </submittedName>
</protein>
<sequence length="196" mass="22384">MAKPLLVFDLMDTVIVDPFYREVPAYLETTLEELLKVKHPTSWIEFETGLTDEAGFLARFYREDSGLTLLSPEDFKHIFFSAYRFVDGMELLLEELRSSGYRLWVLSNYSRWAVRAREILGLDRFFEGYSISCDIGHRKPSPQAYQAVIDATGERDCLLIDDRPVNIAGARAAGMDGILFENTTALRRVLEARGIC</sequence>
<dbReference type="OrthoDB" id="340219at2"/>
<evidence type="ECO:0000313" key="1">
    <source>
        <dbReference type="EMBL" id="AGY60717.1"/>
    </source>
</evidence>
<dbReference type="SFLD" id="SFLDG01129">
    <property type="entry name" value="C1.5:_HAD__Beta-PGM__Phosphata"/>
    <property type="match status" value="1"/>
</dbReference>
<name>U5QNY8_GLOK1</name>
<evidence type="ECO:0000313" key="2">
    <source>
        <dbReference type="Proteomes" id="UP000017396"/>
    </source>
</evidence>
<dbReference type="Pfam" id="PF00702">
    <property type="entry name" value="Hydrolase"/>
    <property type="match status" value="1"/>
</dbReference>
<dbReference type="PANTHER" id="PTHR43611:SF3">
    <property type="entry name" value="FLAVIN MONONUCLEOTIDE HYDROLASE 1, CHLOROPLATIC"/>
    <property type="match status" value="1"/>
</dbReference>